<feature type="transmembrane region" description="Helical" evidence="1">
    <location>
        <begin position="46"/>
        <end position="63"/>
    </location>
</feature>
<keyword evidence="3" id="KW-1185">Reference proteome</keyword>
<comment type="caution">
    <text evidence="2">The sequence shown here is derived from an EMBL/GenBank/DDBJ whole genome shotgun (WGS) entry which is preliminary data.</text>
</comment>
<keyword evidence="1" id="KW-0472">Membrane</keyword>
<keyword evidence="1" id="KW-1133">Transmembrane helix</keyword>
<dbReference type="AlphaFoldDB" id="A0A547PEI7"/>
<evidence type="ECO:0008006" key="4">
    <source>
        <dbReference type="Google" id="ProtNLM"/>
    </source>
</evidence>
<evidence type="ECO:0000313" key="2">
    <source>
        <dbReference type="EMBL" id="TRD12560.1"/>
    </source>
</evidence>
<evidence type="ECO:0000256" key="1">
    <source>
        <dbReference type="SAM" id="Phobius"/>
    </source>
</evidence>
<proteinExistence type="predicted"/>
<protein>
    <recommendedName>
        <fullName evidence="4">DUF378 domain-containing protein</fullName>
    </recommendedName>
</protein>
<dbReference type="EMBL" id="VHJK01000001">
    <property type="protein sequence ID" value="TRD12560.1"/>
    <property type="molecule type" value="Genomic_DNA"/>
</dbReference>
<gene>
    <name evidence="2" type="ORF">FGU71_12260</name>
</gene>
<accession>A0A547PEI7</accession>
<organism evidence="2 3">
    <name type="scientific">Erythrobacter insulae</name>
    <dbReference type="NCBI Taxonomy" id="2584124"/>
    <lineage>
        <taxon>Bacteria</taxon>
        <taxon>Pseudomonadati</taxon>
        <taxon>Pseudomonadota</taxon>
        <taxon>Alphaproteobacteria</taxon>
        <taxon>Sphingomonadales</taxon>
        <taxon>Erythrobacteraceae</taxon>
        <taxon>Erythrobacter/Porphyrobacter group</taxon>
        <taxon>Erythrobacter</taxon>
    </lineage>
</organism>
<dbReference type="OrthoDB" id="8374816at2"/>
<reference evidence="2 3" key="1">
    <citation type="submission" date="2019-06" db="EMBL/GenBank/DDBJ databases">
        <title>Erythrobacter insulae sp. nov., isolated from a tidal flat.</title>
        <authorList>
            <person name="Yoon J.-H."/>
        </authorList>
    </citation>
    <scope>NUCLEOTIDE SEQUENCE [LARGE SCALE GENOMIC DNA]</scope>
    <source>
        <strain evidence="2 3">JBTF-M21</strain>
    </source>
</reference>
<keyword evidence="1" id="KW-0812">Transmembrane</keyword>
<evidence type="ECO:0000313" key="3">
    <source>
        <dbReference type="Proteomes" id="UP000316343"/>
    </source>
</evidence>
<name>A0A547PEI7_9SPHN</name>
<feature type="transmembrane region" description="Helical" evidence="1">
    <location>
        <begin position="12"/>
        <end position="34"/>
    </location>
</feature>
<sequence length="71" mass="8038">MGRSLIRHLLQITGIALFVSGVVWMLQGFGILMWPQDSFMFAQREWALYGAITAAIGAIFILISRRIDPRD</sequence>
<dbReference type="Proteomes" id="UP000316343">
    <property type="component" value="Unassembled WGS sequence"/>
</dbReference>